<feature type="modified residue" description="4-aspartylphosphate" evidence="10">
    <location>
        <position position="66"/>
    </location>
</feature>
<evidence type="ECO:0000256" key="10">
    <source>
        <dbReference type="PROSITE-ProRule" id="PRU00169"/>
    </source>
</evidence>
<dbReference type="InterPro" id="IPR005471">
    <property type="entry name" value="Tscrpt_reg_IclR_N"/>
</dbReference>
<dbReference type="Pfam" id="PF09339">
    <property type="entry name" value="HTH_IclR"/>
    <property type="match status" value="1"/>
</dbReference>
<keyword evidence="6 9" id="KW-0238">DNA-binding</keyword>
<dbReference type="InterPro" id="IPR051271">
    <property type="entry name" value="2C-system_Tx_regulators"/>
</dbReference>
<protein>
    <recommendedName>
        <fullName evidence="9">Transcriptional regulatory protein</fullName>
    </recommendedName>
</protein>
<dbReference type="InterPro" id="IPR001789">
    <property type="entry name" value="Sig_transdc_resp-reg_receiver"/>
</dbReference>
<dbReference type="SUPFAM" id="SSF46785">
    <property type="entry name" value="Winged helix' DNA-binding domain"/>
    <property type="match status" value="1"/>
</dbReference>
<dbReference type="SUPFAM" id="SSF52172">
    <property type="entry name" value="CheY-like"/>
    <property type="match status" value="1"/>
</dbReference>
<dbReference type="Gene3D" id="3.40.50.2300">
    <property type="match status" value="1"/>
</dbReference>
<accession>A0A177YGG3</accession>
<dbReference type="EMBL" id="LVHI01000012">
    <property type="protein sequence ID" value="OAK54593.1"/>
    <property type="molecule type" value="Genomic_DNA"/>
</dbReference>
<dbReference type="AlphaFoldDB" id="A0A177YGG3"/>
<keyword evidence="13" id="KW-1185">Reference proteome</keyword>
<dbReference type="PANTHER" id="PTHR45526:SF1">
    <property type="entry name" value="TRANSCRIPTIONAL REGULATORY PROTEIN DCUR-RELATED"/>
    <property type="match status" value="1"/>
</dbReference>
<evidence type="ECO:0000256" key="9">
    <source>
        <dbReference type="PIRNR" id="PIRNR006171"/>
    </source>
</evidence>
<keyword evidence="2 9" id="KW-0963">Cytoplasm</keyword>
<dbReference type="PANTHER" id="PTHR45526">
    <property type="entry name" value="TRANSCRIPTIONAL REGULATORY PROTEIN DPIA"/>
    <property type="match status" value="1"/>
</dbReference>
<keyword evidence="8 9" id="KW-0804">Transcription</keyword>
<dbReference type="Pfam" id="PF00072">
    <property type="entry name" value="Response_reg"/>
    <property type="match status" value="1"/>
</dbReference>
<dbReference type="GO" id="GO:0003677">
    <property type="term" value="F:DNA binding"/>
    <property type="evidence" value="ECO:0007669"/>
    <property type="project" value="UniProtKB-KW"/>
</dbReference>
<evidence type="ECO:0000256" key="4">
    <source>
        <dbReference type="ARBA" id="ARBA00023012"/>
    </source>
</evidence>
<proteinExistence type="predicted"/>
<dbReference type="InterPro" id="IPR024187">
    <property type="entry name" value="Sig_transdc_resp-reg_cit/mal"/>
</dbReference>
<gene>
    <name evidence="12" type="ORF">A3K89_04360</name>
</gene>
<dbReference type="CDD" id="cd19925">
    <property type="entry name" value="REC_citrate_TCS"/>
    <property type="match status" value="1"/>
</dbReference>
<dbReference type="GO" id="GO:0003700">
    <property type="term" value="F:DNA-binding transcription factor activity"/>
    <property type="evidence" value="ECO:0007669"/>
    <property type="project" value="InterPro"/>
</dbReference>
<keyword evidence="3 10" id="KW-0597">Phosphoprotein</keyword>
<evidence type="ECO:0000256" key="2">
    <source>
        <dbReference type="ARBA" id="ARBA00022490"/>
    </source>
</evidence>
<dbReference type="InterPro" id="IPR036390">
    <property type="entry name" value="WH_DNA-bd_sf"/>
</dbReference>
<dbReference type="GO" id="GO:0005737">
    <property type="term" value="C:cytoplasm"/>
    <property type="evidence" value="ECO:0007669"/>
    <property type="project" value="UniProtKB-SubCell"/>
</dbReference>
<evidence type="ECO:0000256" key="6">
    <source>
        <dbReference type="ARBA" id="ARBA00023125"/>
    </source>
</evidence>
<evidence type="ECO:0000256" key="1">
    <source>
        <dbReference type="ARBA" id="ARBA00004496"/>
    </source>
</evidence>
<evidence type="ECO:0000256" key="5">
    <source>
        <dbReference type="ARBA" id="ARBA00023015"/>
    </source>
</evidence>
<keyword evidence="7 9" id="KW-0010">Activator</keyword>
<dbReference type="PIRSF" id="PIRSF006171">
    <property type="entry name" value="RR_citrat_malat"/>
    <property type="match status" value="1"/>
</dbReference>
<comment type="caution">
    <text evidence="12">The sequence shown here is derived from an EMBL/GenBank/DDBJ whole genome shotgun (WGS) entry which is preliminary data.</text>
</comment>
<sequence length="232" mass="25500">MDGVHGSDRGAAVIRVLVVDDDFMVAKVHSGFVSKVDDFMVCGVAHTPESAVEAVSVLRPDLVLLDVHLPGASGLDLIARFRESVPDVDVLVITSEREVASVQRALRSGVVHYLIKPFKFAALQDRLEQYRTTRQRLSASQEAEQAEVDKAFGLTGTGNDLPKGLSRVTLELVEDRLRDVDGAVSASEMSERSGMSRSSARRYLEYLVGIGRVDVSLDYGNVGRPERLYRRK</sequence>
<keyword evidence="5 9" id="KW-0805">Transcription regulation</keyword>
<dbReference type="SMART" id="SM00448">
    <property type="entry name" value="REC"/>
    <property type="match status" value="1"/>
</dbReference>
<reference evidence="12 13" key="1">
    <citation type="submission" date="2016-03" db="EMBL/GenBank/DDBJ databases">
        <title>Genome sequence of Rhodococcus kyotonensis KB10.</title>
        <authorList>
            <person name="Jeong H."/>
            <person name="Hong C.E."/>
            <person name="Jo S.H."/>
            <person name="Park J.M."/>
        </authorList>
    </citation>
    <scope>NUCLEOTIDE SEQUENCE [LARGE SCALE GENOMIC DNA]</scope>
    <source>
        <strain evidence="12 13">KB10</strain>
    </source>
</reference>
<evidence type="ECO:0000256" key="8">
    <source>
        <dbReference type="ARBA" id="ARBA00023163"/>
    </source>
</evidence>
<evidence type="ECO:0000256" key="3">
    <source>
        <dbReference type="ARBA" id="ARBA00022553"/>
    </source>
</evidence>
<dbReference type="GO" id="GO:0000156">
    <property type="term" value="F:phosphorelay response regulator activity"/>
    <property type="evidence" value="ECO:0007669"/>
    <property type="project" value="TreeGrafter"/>
</dbReference>
<evidence type="ECO:0000259" key="11">
    <source>
        <dbReference type="PROSITE" id="PS50110"/>
    </source>
</evidence>
<feature type="domain" description="Response regulatory" evidence="11">
    <location>
        <begin position="15"/>
        <end position="131"/>
    </location>
</feature>
<dbReference type="Proteomes" id="UP000077519">
    <property type="component" value="Unassembled WGS sequence"/>
</dbReference>
<organism evidence="12 13">
    <name type="scientific">Rhodococcoides kyotonense</name>
    <dbReference type="NCBI Taxonomy" id="398843"/>
    <lineage>
        <taxon>Bacteria</taxon>
        <taxon>Bacillati</taxon>
        <taxon>Actinomycetota</taxon>
        <taxon>Actinomycetes</taxon>
        <taxon>Mycobacteriales</taxon>
        <taxon>Nocardiaceae</taxon>
        <taxon>Rhodococcoides</taxon>
    </lineage>
</organism>
<evidence type="ECO:0000256" key="7">
    <source>
        <dbReference type="ARBA" id="ARBA00023159"/>
    </source>
</evidence>
<keyword evidence="4 9" id="KW-0902">Two-component regulatory system</keyword>
<name>A0A177YGG3_9NOCA</name>
<dbReference type="InterPro" id="IPR011006">
    <property type="entry name" value="CheY-like_superfamily"/>
</dbReference>
<comment type="subcellular location">
    <subcellularLocation>
        <location evidence="1 9">Cytoplasm</location>
    </subcellularLocation>
</comment>
<dbReference type="PROSITE" id="PS50110">
    <property type="entry name" value="RESPONSE_REGULATORY"/>
    <property type="match status" value="1"/>
</dbReference>
<evidence type="ECO:0000313" key="13">
    <source>
        <dbReference type="Proteomes" id="UP000077519"/>
    </source>
</evidence>
<evidence type="ECO:0000313" key="12">
    <source>
        <dbReference type="EMBL" id="OAK54593.1"/>
    </source>
</evidence>